<keyword evidence="3" id="KW-1185">Reference proteome</keyword>
<sequence length="170" mass="19236">MTIEQLFAAIAFWRVPLVLLMLAAPWITYLICHTIPGQSEEPAVLSVNLGLSMLSSILWLGYLLYAVNIGGGWQQVVRKDDVGLLLLPPYCFLTSLWIARRRLPLELVPATRMLRGLALISVGLFALFWLLGRIRIFIFYYVPFPVFLGIVLFLVATIYLGFSYLNGRKS</sequence>
<feature type="transmembrane region" description="Helical" evidence="1">
    <location>
        <begin position="138"/>
        <end position="162"/>
    </location>
</feature>
<keyword evidence="1" id="KW-0812">Transmembrane</keyword>
<evidence type="ECO:0000256" key="1">
    <source>
        <dbReference type="SAM" id="Phobius"/>
    </source>
</evidence>
<proteinExistence type="predicted"/>
<accession>U5DHP1</accession>
<dbReference type="EMBL" id="ASSJ01000054">
    <property type="protein sequence ID" value="ERN41151.1"/>
    <property type="molecule type" value="Genomic_DNA"/>
</dbReference>
<dbReference type="AlphaFoldDB" id="U5DHP1"/>
<evidence type="ECO:0000313" key="2">
    <source>
        <dbReference type="EMBL" id="ERN41151.1"/>
    </source>
</evidence>
<name>U5DHP1_9CHRO</name>
<keyword evidence="1" id="KW-1133">Transmembrane helix</keyword>
<feature type="transmembrane region" description="Helical" evidence="1">
    <location>
        <begin position="112"/>
        <end position="132"/>
    </location>
</feature>
<dbReference type="OrthoDB" id="453599at2"/>
<keyword evidence="1" id="KW-0472">Membrane</keyword>
<gene>
    <name evidence="2" type="ORF">KR51_00022790</name>
</gene>
<feature type="transmembrane region" description="Helical" evidence="1">
    <location>
        <begin position="43"/>
        <end position="62"/>
    </location>
</feature>
<dbReference type="eggNOG" id="ENOG5032QVE">
    <property type="taxonomic scope" value="Bacteria"/>
</dbReference>
<protein>
    <submittedName>
        <fullName evidence="2">Uncharacterized protein</fullName>
    </submittedName>
</protein>
<dbReference type="Proteomes" id="UP000016960">
    <property type="component" value="Unassembled WGS sequence"/>
</dbReference>
<dbReference type="InParanoid" id="U5DHP1"/>
<evidence type="ECO:0000313" key="3">
    <source>
        <dbReference type="Proteomes" id="UP000016960"/>
    </source>
</evidence>
<organism evidence="2 3">
    <name type="scientific">Rubidibacter lacunae KORDI 51-2</name>
    <dbReference type="NCBI Taxonomy" id="582515"/>
    <lineage>
        <taxon>Bacteria</taxon>
        <taxon>Bacillati</taxon>
        <taxon>Cyanobacteriota</taxon>
        <taxon>Cyanophyceae</taxon>
        <taxon>Oscillatoriophycideae</taxon>
        <taxon>Chroococcales</taxon>
        <taxon>Aphanothecaceae</taxon>
        <taxon>Rubidibacter</taxon>
    </lineage>
</organism>
<feature type="transmembrane region" description="Helical" evidence="1">
    <location>
        <begin position="6"/>
        <end position="31"/>
    </location>
</feature>
<feature type="transmembrane region" description="Helical" evidence="1">
    <location>
        <begin position="82"/>
        <end position="100"/>
    </location>
</feature>
<dbReference type="RefSeq" id="WP_022607420.1">
    <property type="nucleotide sequence ID" value="NZ_ASSJ01000054.1"/>
</dbReference>
<comment type="caution">
    <text evidence="2">The sequence shown here is derived from an EMBL/GenBank/DDBJ whole genome shotgun (WGS) entry which is preliminary data.</text>
</comment>
<reference evidence="2 3" key="1">
    <citation type="submission" date="2013-05" db="EMBL/GenBank/DDBJ databases">
        <title>Draft genome sequence of Rubidibacter lacunae KORDI 51-2.</title>
        <authorList>
            <person name="Choi D.H."/>
            <person name="Noh J.H."/>
            <person name="Kwon K.-K."/>
            <person name="Lee J.-H."/>
            <person name="Ryu J.-Y."/>
        </authorList>
    </citation>
    <scope>NUCLEOTIDE SEQUENCE [LARGE SCALE GENOMIC DNA]</scope>
    <source>
        <strain evidence="2 3">KORDI 51-2</strain>
    </source>
</reference>